<dbReference type="AlphaFoldDB" id="A0A4D9E177"/>
<dbReference type="Proteomes" id="UP000297703">
    <property type="component" value="Unassembled WGS sequence"/>
</dbReference>
<reference evidence="2 3" key="2">
    <citation type="submission" date="2019-04" db="EMBL/GenBank/DDBJ databases">
        <title>The genome sequence of big-headed turtle.</title>
        <authorList>
            <person name="Gong S."/>
        </authorList>
    </citation>
    <scope>NUCLEOTIDE SEQUENCE [LARGE SCALE GENOMIC DNA]</scope>
    <source>
        <strain evidence="2">DO16091913</strain>
        <tissue evidence="2">Muscle</tissue>
    </source>
</reference>
<accession>A0A4D9E177</accession>
<organism evidence="2 3">
    <name type="scientific">Platysternon megacephalum</name>
    <name type="common">big-headed turtle</name>
    <dbReference type="NCBI Taxonomy" id="55544"/>
    <lineage>
        <taxon>Eukaryota</taxon>
        <taxon>Metazoa</taxon>
        <taxon>Chordata</taxon>
        <taxon>Craniata</taxon>
        <taxon>Vertebrata</taxon>
        <taxon>Euteleostomi</taxon>
        <taxon>Archelosauria</taxon>
        <taxon>Testudinata</taxon>
        <taxon>Testudines</taxon>
        <taxon>Cryptodira</taxon>
        <taxon>Durocryptodira</taxon>
        <taxon>Testudinoidea</taxon>
        <taxon>Platysternidae</taxon>
        <taxon>Platysternon</taxon>
    </lineage>
</organism>
<evidence type="ECO:0000256" key="1">
    <source>
        <dbReference type="SAM" id="MobiDB-lite"/>
    </source>
</evidence>
<keyword evidence="3" id="KW-1185">Reference proteome</keyword>
<evidence type="ECO:0000313" key="3">
    <source>
        <dbReference type="Proteomes" id="UP000297703"/>
    </source>
</evidence>
<comment type="caution">
    <text evidence="2">The sequence shown here is derived from an EMBL/GenBank/DDBJ whole genome shotgun (WGS) entry which is preliminary data.</text>
</comment>
<evidence type="ECO:0000313" key="2">
    <source>
        <dbReference type="EMBL" id="TFK03087.1"/>
    </source>
</evidence>
<gene>
    <name evidence="2" type="ORF">DR999_PMT14489</name>
</gene>
<reference evidence="2 3" key="1">
    <citation type="submission" date="2019-04" db="EMBL/GenBank/DDBJ databases">
        <title>Draft genome of the big-headed turtle Platysternon megacephalum.</title>
        <authorList>
            <person name="Gong S."/>
        </authorList>
    </citation>
    <scope>NUCLEOTIDE SEQUENCE [LARGE SCALE GENOMIC DNA]</scope>
    <source>
        <strain evidence="2">DO16091913</strain>
        <tissue evidence="2">Muscle</tissue>
    </source>
</reference>
<dbReference type="EMBL" id="QXTE01000167">
    <property type="protein sequence ID" value="TFK03087.1"/>
    <property type="molecule type" value="Genomic_DNA"/>
</dbReference>
<protein>
    <submittedName>
        <fullName evidence="2">Golgi-associated plant pathogenesis-related protein 1-like</fullName>
    </submittedName>
</protein>
<sequence>MTQLYVLQQEYYYRSLQSPSCCRGLLNLICPSALLEGFPLHLPTWCPWHASEPAQILCLADQHLDTIGQSLVLEENEELAQGRGLGARSAVVHVLGTETLKQHAQQETMKHPPISSPPPNLQGT</sequence>
<feature type="region of interest" description="Disordered" evidence="1">
    <location>
        <begin position="101"/>
        <end position="124"/>
    </location>
</feature>
<feature type="compositionally biased region" description="Pro residues" evidence="1">
    <location>
        <begin position="114"/>
        <end position="124"/>
    </location>
</feature>
<name>A0A4D9E177_9SAUR</name>
<proteinExistence type="predicted"/>